<feature type="transmembrane region" description="Helical" evidence="1">
    <location>
        <begin position="403"/>
        <end position="420"/>
    </location>
</feature>
<sequence length="587" mass="69197">MQTNKNQTLLFLSIVCFILLIRNALLIKFIEPTGYVSDIYSMFPFSFYLGLIFCYFVASLLVLSRKKTIGVSIFCLNHLEVLLIPYMLRYYSMGRADDMSYIGEYLHITNSGHFANWDIYPASHIIGSSISIISGIEVHLTSFIIPILFSFLFITGIYVFTRQLSHDSCVKAITIASSFILYLGIYNFLNVPHSLFFAFTPLYLFVLYSYIDKKENSLPFSIVFVLMTLFIPYTHPFVVFFVIMLFLFHTVFNSFFVQEGEKLQIPKLKFNALMLLLISFLCWFIYQGRLLKSLTRLFNAYINQIGRDPTAQWTSEKLAQIHFSLYDYLQLVSFFYGRYIFPTVFLFLGALILYYKRNIFKNVALRNYQYLFILYIFFLIIQFIFLFNPIIAHQPDRIMNLNVMVYGQIPLFAFSLYIIFLRRSKSFYSISLICLILTSIWTFSFFGCFDSPRVYRTNVALTYNEVEGMDWFYDVKNDNAFIGVPYSQIYRFHDLFDERDKKDNLKNFPDHFGYSNNSHNIQEINFGQDDNFYVIVLTIDELLYQEIPSYVAVGRYYKSDFIRLRSDMSVNKIYDSMNIEIFSSHMS</sequence>
<evidence type="ECO:0000313" key="2">
    <source>
        <dbReference type="EMBL" id="KKH29917.1"/>
    </source>
</evidence>
<gene>
    <name evidence="2" type="ORF">DU58_07515</name>
</gene>
<accession>A0A0F8LV53</accession>
<feature type="transmembrane region" description="Helical" evidence="1">
    <location>
        <begin position="138"/>
        <end position="160"/>
    </location>
</feature>
<dbReference type="PATRIC" id="fig|2209.49.peg.1601"/>
<feature type="transmembrane region" description="Helical" evidence="1">
    <location>
        <begin position="195"/>
        <end position="211"/>
    </location>
</feature>
<feature type="transmembrane region" description="Helical" evidence="1">
    <location>
        <begin position="42"/>
        <end position="62"/>
    </location>
</feature>
<protein>
    <recommendedName>
        <fullName evidence="4">Glycosyltransferase RgtA/B/C/D-like domain-containing protein</fullName>
    </recommendedName>
</protein>
<feature type="transmembrane region" description="Helical" evidence="1">
    <location>
        <begin position="69"/>
        <end position="88"/>
    </location>
</feature>
<keyword evidence="1" id="KW-0472">Membrane</keyword>
<comment type="caution">
    <text evidence="2">The sequence shown here is derived from an EMBL/GenBank/DDBJ whole genome shotgun (WGS) entry which is preliminary data.</text>
</comment>
<feature type="transmembrane region" description="Helical" evidence="1">
    <location>
        <begin position="172"/>
        <end position="189"/>
    </location>
</feature>
<evidence type="ECO:0008006" key="4">
    <source>
        <dbReference type="Google" id="ProtNLM"/>
    </source>
</evidence>
<keyword evidence="1" id="KW-0812">Transmembrane</keyword>
<proteinExistence type="predicted"/>
<feature type="transmembrane region" description="Helical" evidence="1">
    <location>
        <begin position="367"/>
        <end position="391"/>
    </location>
</feature>
<name>A0A0F8LV53_METMZ</name>
<reference evidence="2 3" key="1">
    <citation type="journal article" date="2015" name="ISME J.">
        <title>Genomic and phenotypic differentiation among Methanosarcina mazei populations from Columbia River sediment.</title>
        <authorList>
            <person name="Youngblut N.D."/>
            <person name="Wirth J.S."/>
            <person name="Henriksen J.R."/>
            <person name="Smith M."/>
            <person name="Simon H."/>
            <person name="Metcalf W.W."/>
            <person name="Whitaker R.J."/>
        </authorList>
    </citation>
    <scope>NUCLEOTIDE SEQUENCE [LARGE SCALE GENOMIC DNA]</scope>
    <source>
        <strain evidence="2 3">1.F.A.2.8</strain>
    </source>
</reference>
<evidence type="ECO:0000256" key="1">
    <source>
        <dbReference type="SAM" id="Phobius"/>
    </source>
</evidence>
<feature type="transmembrane region" description="Helical" evidence="1">
    <location>
        <begin position="427"/>
        <end position="446"/>
    </location>
</feature>
<keyword evidence="1" id="KW-1133">Transmembrane helix</keyword>
<evidence type="ECO:0000313" key="3">
    <source>
        <dbReference type="Proteomes" id="UP000034227"/>
    </source>
</evidence>
<dbReference type="Proteomes" id="UP000034227">
    <property type="component" value="Unassembled WGS sequence"/>
</dbReference>
<feature type="transmembrane region" description="Helical" evidence="1">
    <location>
        <begin position="218"/>
        <end position="233"/>
    </location>
</feature>
<dbReference type="AlphaFoldDB" id="A0A0F8LV53"/>
<feature type="transmembrane region" description="Helical" evidence="1">
    <location>
        <begin position="268"/>
        <end position="286"/>
    </location>
</feature>
<organism evidence="2 3">
    <name type="scientific">Methanosarcina mazei</name>
    <name type="common">Methanosarcina frisia</name>
    <dbReference type="NCBI Taxonomy" id="2209"/>
    <lineage>
        <taxon>Archaea</taxon>
        <taxon>Methanobacteriati</taxon>
        <taxon>Methanobacteriota</taxon>
        <taxon>Stenosarchaea group</taxon>
        <taxon>Methanomicrobia</taxon>
        <taxon>Methanosarcinales</taxon>
        <taxon>Methanosarcinaceae</taxon>
        <taxon>Methanosarcina</taxon>
    </lineage>
</organism>
<feature type="transmembrane region" description="Helical" evidence="1">
    <location>
        <begin position="335"/>
        <end position="355"/>
    </location>
</feature>
<feature type="transmembrane region" description="Helical" evidence="1">
    <location>
        <begin position="239"/>
        <end position="256"/>
    </location>
</feature>
<dbReference type="EMBL" id="JJQD01000071">
    <property type="protein sequence ID" value="KKH29917.1"/>
    <property type="molecule type" value="Genomic_DNA"/>
</dbReference>